<dbReference type="OrthoDB" id="2020662at2759"/>
<dbReference type="EMBL" id="ASPP01032388">
    <property type="protein sequence ID" value="ETO03732.1"/>
    <property type="molecule type" value="Genomic_DNA"/>
</dbReference>
<feature type="non-terminal residue" evidence="2">
    <location>
        <position position="1"/>
    </location>
</feature>
<reference evidence="2 3" key="1">
    <citation type="journal article" date="2013" name="Curr. Biol.">
        <title>The Genome of the Foraminiferan Reticulomyxa filosa.</title>
        <authorList>
            <person name="Glockner G."/>
            <person name="Hulsmann N."/>
            <person name="Schleicher M."/>
            <person name="Noegel A.A."/>
            <person name="Eichinger L."/>
            <person name="Gallinger C."/>
            <person name="Pawlowski J."/>
            <person name="Sierra R."/>
            <person name="Euteneuer U."/>
            <person name="Pillet L."/>
            <person name="Moustafa A."/>
            <person name="Platzer M."/>
            <person name="Groth M."/>
            <person name="Szafranski K."/>
            <person name="Schliwa M."/>
        </authorList>
    </citation>
    <scope>NUCLEOTIDE SEQUENCE [LARGE SCALE GENOMIC DNA]</scope>
</reference>
<dbReference type="Gene3D" id="3.40.50.620">
    <property type="entry name" value="HUPs"/>
    <property type="match status" value="1"/>
</dbReference>
<accession>X6LRG5</accession>
<dbReference type="GO" id="GO:0005737">
    <property type="term" value="C:cytoplasm"/>
    <property type="evidence" value="ECO:0007669"/>
    <property type="project" value="InterPro"/>
</dbReference>
<gene>
    <name evidence="2" type="ORF">RFI_33670</name>
</gene>
<dbReference type="InterPro" id="IPR014729">
    <property type="entry name" value="Rossmann-like_a/b/a_fold"/>
</dbReference>
<organism evidence="2 3">
    <name type="scientific">Reticulomyxa filosa</name>
    <dbReference type="NCBI Taxonomy" id="46433"/>
    <lineage>
        <taxon>Eukaryota</taxon>
        <taxon>Sar</taxon>
        <taxon>Rhizaria</taxon>
        <taxon>Retaria</taxon>
        <taxon>Foraminifera</taxon>
        <taxon>Monothalamids</taxon>
        <taxon>Reticulomyxidae</taxon>
        <taxon>Reticulomyxa</taxon>
    </lineage>
</organism>
<proteinExistence type="predicted"/>
<dbReference type="SUPFAM" id="SSF52402">
    <property type="entry name" value="Adenine nucleotide alpha hydrolases-like"/>
    <property type="match status" value="1"/>
</dbReference>
<name>X6LRG5_RETFI</name>
<protein>
    <submittedName>
        <fullName evidence="2">NAD+ synthase</fullName>
    </submittedName>
</protein>
<feature type="non-terminal residue" evidence="2">
    <location>
        <position position="144"/>
    </location>
</feature>
<dbReference type="GO" id="GO:0003952">
    <property type="term" value="F:NAD+ synthase (glutamine-hydrolyzing) activity"/>
    <property type="evidence" value="ECO:0007669"/>
    <property type="project" value="InterPro"/>
</dbReference>
<dbReference type="PANTHER" id="PTHR23090">
    <property type="entry name" value="NH 3 /GLUTAMINE-DEPENDENT NAD + SYNTHETASE"/>
    <property type="match status" value="1"/>
</dbReference>
<dbReference type="Proteomes" id="UP000023152">
    <property type="component" value="Unassembled WGS sequence"/>
</dbReference>
<keyword evidence="3" id="KW-1185">Reference proteome</keyword>
<evidence type="ECO:0000256" key="1">
    <source>
        <dbReference type="ARBA" id="ARBA00022598"/>
    </source>
</evidence>
<evidence type="ECO:0000313" key="3">
    <source>
        <dbReference type="Proteomes" id="UP000023152"/>
    </source>
</evidence>
<sequence length="144" mass="16413">CVCVGDGKINKSINKQNSWYEKIQEHKHETSESGADEENNYVPVDAKELCGRLFHTCYMGTKNSSKDTQRRASALAKDIGCYHYEANIDTLVESLMQLFITITGKTPKFKAFGGTSNENLALQNIQVLQTFFFFFFFKSHFDLC</sequence>
<comment type="caution">
    <text evidence="2">The sequence shown here is derived from an EMBL/GenBank/DDBJ whole genome shotgun (WGS) entry which is preliminary data.</text>
</comment>
<dbReference type="GO" id="GO:0004359">
    <property type="term" value="F:glutaminase activity"/>
    <property type="evidence" value="ECO:0007669"/>
    <property type="project" value="InterPro"/>
</dbReference>
<dbReference type="AlphaFoldDB" id="X6LRG5"/>
<dbReference type="PANTHER" id="PTHR23090:SF9">
    <property type="entry name" value="GLUTAMINE-DEPENDENT NAD(+) SYNTHETASE"/>
    <property type="match status" value="1"/>
</dbReference>
<keyword evidence="1" id="KW-0436">Ligase</keyword>
<dbReference type="GO" id="GO:0009435">
    <property type="term" value="P:NAD+ biosynthetic process"/>
    <property type="evidence" value="ECO:0007669"/>
    <property type="project" value="InterPro"/>
</dbReference>
<dbReference type="InterPro" id="IPR003694">
    <property type="entry name" value="NAD_synthase"/>
</dbReference>
<evidence type="ECO:0000313" key="2">
    <source>
        <dbReference type="EMBL" id="ETO03732.1"/>
    </source>
</evidence>